<feature type="compositionally biased region" description="Polar residues" evidence="1">
    <location>
        <begin position="245"/>
        <end position="262"/>
    </location>
</feature>
<dbReference type="SUPFAM" id="SSF54160">
    <property type="entry name" value="Chromo domain-like"/>
    <property type="match status" value="1"/>
</dbReference>
<feature type="region of interest" description="Disordered" evidence="1">
    <location>
        <begin position="1"/>
        <end position="34"/>
    </location>
</feature>
<feature type="compositionally biased region" description="Basic and acidic residues" evidence="1">
    <location>
        <begin position="537"/>
        <end position="547"/>
    </location>
</feature>
<reference evidence="3 4" key="1">
    <citation type="journal article" date="2016" name="Nat. Commun.">
        <title>Extremotolerant tardigrade genome and improved radiotolerance of human cultured cells by tardigrade-unique protein.</title>
        <authorList>
            <person name="Hashimoto T."/>
            <person name="Horikawa D.D."/>
            <person name="Saito Y."/>
            <person name="Kuwahara H."/>
            <person name="Kozuka-Hata H."/>
            <person name="Shin-I T."/>
            <person name="Minakuchi Y."/>
            <person name="Ohishi K."/>
            <person name="Motoyama A."/>
            <person name="Aizu T."/>
            <person name="Enomoto A."/>
            <person name="Kondo K."/>
            <person name="Tanaka S."/>
            <person name="Hara Y."/>
            <person name="Koshikawa S."/>
            <person name="Sagara H."/>
            <person name="Miura T."/>
            <person name="Yokobori S."/>
            <person name="Miyagawa K."/>
            <person name="Suzuki Y."/>
            <person name="Kubo T."/>
            <person name="Oyama M."/>
            <person name="Kohara Y."/>
            <person name="Fujiyama A."/>
            <person name="Arakawa K."/>
            <person name="Katayama T."/>
            <person name="Toyoda A."/>
            <person name="Kunieda T."/>
        </authorList>
    </citation>
    <scope>NUCLEOTIDE SEQUENCE [LARGE SCALE GENOMIC DNA]</scope>
    <source>
        <strain evidence="3 4">YOKOZUNA-1</strain>
    </source>
</reference>
<dbReference type="STRING" id="947166.A0A1D1UUF4"/>
<feature type="compositionally biased region" description="Basic and acidic residues" evidence="1">
    <location>
        <begin position="346"/>
        <end position="380"/>
    </location>
</feature>
<dbReference type="InterPro" id="IPR053820">
    <property type="entry name" value="MSL3_chromo-like"/>
</dbReference>
<evidence type="ECO:0000313" key="4">
    <source>
        <dbReference type="Proteomes" id="UP000186922"/>
    </source>
</evidence>
<feature type="compositionally biased region" description="Basic and acidic residues" evidence="1">
    <location>
        <begin position="475"/>
        <end position="493"/>
    </location>
</feature>
<feature type="region of interest" description="Disordered" evidence="1">
    <location>
        <begin position="537"/>
        <end position="576"/>
    </location>
</feature>
<sequence length="607" mass="66414">MDKTSTCSAPSHGGIPPPIMTINPAPSTPNRNMKKELNDHTEMRLEDFMKKFCIGTSLENLRLMITQIKSRTISTHTKLRKVVISKGQWHEAKIILIETYKYPGDETTSVPIYRIHYSGWGKRYDEWMYSDSLMLQNTENNSKASAENGALMEASGIKSRTAQADKTSFLQMTAKKASVFQSSNPVPINGVSPARGRGKGGSRGGATAEPRAAGCRSLEPPSMASALESEPTTLTDNGKAHSLEPASSSEKSINRLENPSSIKKTERAKNTGARKKVPAAMTEMLPVGTVVTAVPAGSPAGTPGQQFMVQSKVENGKIVSFLVPVQQVTEVEETVPEGTVTMDMLEQEHSPTEKPRKMPRREKDVVGEKETGSRFGRAEVPRSPLQVHQCPPSKSSGKKNAKGVVDRDNLRKCGGLSPAGEKEFLKLCGREALNHLRKPRTMSFARRKVADNVADEDTDGKAYLNSELRSMMAEKTTKQPEKSADTKKPEGAKKAGGTKKKSSEDKSKSRSLAKKTATTTEETIEVLKKKLAKSEQERAALEEENRKLTVVVHPKKATPRNKSAPSPSAKEERELSVDRALDKAMVAYYLGNRKNVEVLPAFNKSAI</sequence>
<comment type="caution">
    <text evidence="3">The sequence shown here is derived from an EMBL/GenBank/DDBJ whole genome shotgun (WGS) entry which is preliminary data.</text>
</comment>
<dbReference type="AlphaFoldDB" id="A0A1D1UUF4"/>
<evidence type="ECO:0000259" key="2">
    <source>
        <dbReference type="Pfam" id="PF22732"/>
    </source>
</evidence>
<accession>A0A1D1UUF4</accession>
<protein>
    <recommendedName>
        <fullName evidence="2">MSL3 chromodomain-like domain-containing protein</fullName>
    </recommendedName>
</protein>
<evidence type="ECO:0000256" key="1">
    <source>
        <dbReference type="SAM" id="MobiDB-lite"/>
    </source>
</evidence>
<dbReference type="InterPro" id="IPR016197">
    <property type="entry name" value="Chromo-like_dom_sf"/>
</dbReference>
<dbReference type="Gene3D" id="2.30.30.140">
    <property type="match status" value="1"/>
</dbReference>
<evidence type="ECO:0000313" key="3">
    <source>
        <dbReference type="EMBL" id="GAU92150.1"/>
    </source>
</evidence>
<dbReference type="EMBL" id="BDGG01000002">
    <property type="protein sequence ID" value="GAU92150.1"/>
    <property type="molecule type" value="Genomic_DNA"/>
</dbReference>
<feature type="domain" description="MSL3 chromodomain-like" evidence="2">
    <location>
        <begin position="91"/>
        <end position="142"/>
    </location>
</feature>
<organism evidence="3 4">
    <name type="scientific">Ramazzottius varieornatus</name>
    <name type="common">Water bear</name>
    <name type="synonym">Tardigrade</name>
    <dbReference type="NCBI Taxonomy" id="947166"/>
    <lineage>
        <taxon>Eukaryota</taxon>
        <taxon>Metazoa</taxon>
        <taxon>Ecdysozoa</taxon>
        <taxon>Tardigrada</taxon>
        <taxon>Eutardigrada</taxon>
        <taxon>Parachela</taxon>
        <taxon>Hypsibioidea</taxon>
        <taxon>Ramazzottiidae</taxon>
        <taxon>Ramazzottius</taxon>
    </lineage>
</organism>
<dbReference type="Pfam" id="PF22732">
    <property type="entry name" value="MSL3_chromo-like"/>
    <property type="match status" value="1"/>
</dbReference>
<name>A0A1D1UUF4_RAMVA</name>
<proteinExistence type="predicted"/>
<keyword evidence="4" id="KW-1185">Reference proteome</keyword>
<feature type="region of interest" description="Disordered" evidence="1">
    <location>
        <begin position="181"/>
        <end position="276"/>
    </location>
</feature>
<dbReference type="OrthoDB" id="124855at2759"/>
<gene>
    <name evidence="3" type="primary">RvY_04267-1</name>
    <name evidence="3" type="synonym">RvY_04267.1</name>
    <name evidence="3" type="ORF">RvY_04267</name>
</gene>
<dbReference type="Proteomes" id="UP000186922">
    <property type="component" value="Unassembled WGS sequence"/>
</dbReference>
<feature type="region of interest" description="Disordered" evidence="1">
    <location>
        <begin position="448"/>
        <end position="523"/>
    </location>
</feature>
<feature type="region of interest" description="Disordered" evidence="1">
    <location>
        <begin position="346"/>
        <end position="404"/>
    </location>
</feature>